<organism evidence="1 2">
    <name type="scientific">Desulfosarcina alkanivorans</name>
    <dbReference type="NCBI Taxonomy" id="571177"/>
    <lineage>
        <taxon>Bacteria</taxon>
        <taxon>Pseudomonadati</taxon>
        <taxon>Thermodesulfobacteriota</taxon>
        <taxon>Desulfobacteria</taxon>
        <taxon>Desulfobacterales</taxon>
        <taxon>Desulfosarcinaceae</taxon>
        <taxon>Desulfosarcina</taxon>
    </lineage>
</organism>
<accession>A0A5K7YMH4</accession>
<gene>
    <name evidence="1" type="ORF">DSCA_20010</name>
</gene>
<dbReference type="KEGG" id="dalk:DSCA_20010"/>
<sequence>MAEMRATFNGSDVSAFLEGCCIDGTLAIGGETLRCPSTSSYLYPGYHTFSVDLELNDGSIVNDTVRWHILSDTEP</sequence>
<evidence type="ECO:0000313" key="1">
    <source>
        <dbReference type="EMBL" id="BBO68071.1"/>
    </source>
</evidence>
<reference evidence="1 2" key="1">
    <citation type="submission" date="2019-11" db="EMBL/GenBank/DDBJ databases">
        <title>Comparative genomics of hydrocarbon-degrading Desulfosarcina strains.</title>
        <authorList>
            <person name="Watanabe M."/>
            <person name="Kojima H."/>
            <person name="Fukui M."/>
        </authorList>
    </citation>
    <scope>NUCLEOTIDE SEQUENCE [LARGE SCALE GENOMIC DNA]</scope>
    <source>
        <strain evidence="1 2">PL12</strain>
    </source>
</reference>
<proteinExistence type="predicted"/>
<dbReference type="EMBL" id="AP021874">
    <property type="protein sequence ID" value="BBO68071.1"/>
    <property type="molecule type" value="Genomic_DNA"/>
</dbReference>
<protein>
    <submittedName>
        <fullName evidence="1">Uncharacterized protein</fullName>
    </submittedName>
</protein>
<evidence type="ECO:0000313" key="2">
    <source>
        <dbReference type="Proteomes" id="UP000427906"/>
    </source>
</evidence>
<keyword evidence="2" id="KW-1185">Reference proteome</keyword>
<name>A0A5K7YMH4_9BACT</name>
<dbReference type="Proteomes" id="UP000427906">
    <property type="component" value="Chromosome"/>
</dbReference>
<dbReference type="AlphaFoldDB" id="A0A5K7YMH4"/>